<dbReference type="Proteomes" id="UP001501742">
    <property type="component" value="Unassembled WGS sequence"/>
</dbReference>
<feature type="domain" description="Rv2525c-like glycoside hydrolase-like" evidence="2">
    <location>
        <begin position="352"/>
        <end position="520"/>
    </location>
</feature>
<dbReference type="InterPro" id="IPR006311">
    <property type="entry name" value="TAT_signal"/>
</dbReference>
<reference evidence="3 4" key="1">
    <citation type="journal article" date="2019" name="Int. J. Syst. Evol. Microbiol.">
        <title>The Global Catalogue of Microorganisms (GCM) 10K type strain sequencing project: providing services to taxonomists for standard genome sequencing and annotation.</title>
        <authorList>
            <consortium name="The Broad Institute Genomics Platform"/>
            <consortium name="The Broad Institute Genome Sequencing Center for Infectious Disease"/>
            <person name="Wu L."/>
            <person name="Ma J."/>
        </authorList>
    </citation>
    <scope>NUCLEOTIDE SEQUENCE [LARGE SCALE GENOMIC DNA]</scope>
    <source>
        <strain evidence="3 4">JCM 12140</strain>
    </source>
</reference>
<feature type="chain" id="PRO_5047237950" evidence="1">
    <location>
        <begin position="30"/>
        <end position="552"/>
    </location>
</feature>
<proteinExistence type="predicted"/>
<comment type="caution">
    <text evidence="3">The sequence shown here is derived from an EMBL/GenBank/DDBJ whole genome shotgun (WGS) entry which is preliminary data.</text>
</comment>
<accession>A0ABN1ZCE4</accession>
<dbReference type="InterPro" id="IPR015020">
    <property type="entry name" value="Rv2525c-like_Glyco_Hydro-like"/>
</dbReference>
<name>A0ABN1ZCE4_9MICO</name>
<dbReference type="Gene3D" id="3.20.20.80">
    <property type="entry name" value="Glycosidases"/>
    <property type="match status" value="1"/>
</dbReference>
<dbReference type="SUPFAM" id="SSF51445">
    <property type="entry name" value="(Trans)glycosidases"/>
    <property type="match status" value="1"/>
</dbReference>
<dbReference type="RefSeq" id="WP_204610357.1">
    <property type="nucleotide sequence ID" value="NZ_BAAAJX010000005.1"/>
</dbReference>
<evidence type="ECO:0000313" key="3">
    <source>
        <dbReference type="EMBL" id="GAA1493284.1"/>
    </source>
</evidence>
<dbReference type="SUPFAM" id="SSF47090">
    <property type="entry name" value="PGBD-like"/>
    <property type="match status" value="1"/>
</dbReference>
<dbReference type="PROSITE" id="PS51318">
    <property type="entry name" value="TAT"/>
    <property type="match status" value="1"/>
</dbReference>
<organism evidence="3 4">
    <name type="scientific">Curtobacterium herbarum</name>
    <dbReference type="NCBI Taxonomy" id="150122"/>
    <lineage>
        <taxon>Bacteria</taxon>
        <taxon>Bacillati</taxon>
        <taxon>Actinomycetota</taxon>
        <taxon>Actinomycetes</taxon>
        <taxon>Micrococcales</taxon>
        <taxon>Microbacteriaceae</taxon>
        <taxon>Curtobacterium</taxon>
    </lineage>
</organism>
<evidence type="ECO:0000259" key="2">
    <source>
        <dbReference type="Pfam" id="PF08924"/>
    </source>
</evidence>
<feature type="signal peptide" evidence="1">
    <location>
        <begin position="1"/>
        <end position="29"/>
    </location>
</feature>
<evidence type="ECO:0000256" key="1">
    <source>
        <dbReference type="SAM" id="SignalP"/>
    </source>
</evidence>
<dbReference type="InterPro" id="IPR017853">
    <property type="entry name" value="GH"/>
</dbReference>
<dbReference type="InterPro" id="IPR036366">
    <property type="entry name" value="PGBDSf"/>
</dbReference>
<dbReference type="InterPro" id="IPR036365">
    <property type="entry name" value="PGBD-like_sf"/>
</dbReference>
<keyword evidence="1" id="KW-0732">Signal</keyword>
<protein>
    <submittedName>
        <fullName evidence="3">DUF1906 domain-containing protein</fullName>
    </submittedName>
</protein>
<dbReference type="Pfam" id="PF08924">
    <property type="entry name" value="Rv2525c_GlyHyd-like"/>
    <property type="match status" value="1"/>
</dbReference>
<dbReference type="EMBL" id="BAAAJX010000005">
    <property type="protein sequence ID" value="GAA1493284.1"/>
    <property type="molecule type" value="Genomic_DNA"/>
</dbReference>
<gene>
    <name evidence="3" type="ORF">GCM10009627_16300</name>
</gene>
<keyword evidence="4" id="KW-1185">Reference proteome</keyword>
<dbReference type="Gene3D" id="1.10.101.10">
    <property type="entry name" value="PGBD-like superfamily/PGBD"/>
    <property type="match status" value="1"/>
</dbReference>
<evidence type="ECO:0000313" key="4">
    <source>
        <dbReference type="Proteomes" id="UP001501742"/>
    </source>
</evidence>
<sequence length="552" mass="55987">MQISRRTALLGLAASVPIASAVMAAPAEAATTAATTATSGATTPADPGVLAVQKWLNKTFGHVAGWVQVTEDGQTGAGTATGLAQATQSLLGITPVVPAVGPATKRGLEQHGDVGHEVGPDATTWRRLAQAGLVCKGFSTVTTTGDWDAATVSAVQELRTDLGVALGVPTLSPHLFGALLTTDPIRLSSTGSPTIRAVQQYLNRTYAEVDGGAYGSTSGVIDPSTASAATRAIQIASGSSSVDGVWGPGTASGLRAASASVVGVGASGPWVQLVTALLVLNGERVPFDDVFSAADAEVVRAFQQFQAFPAAEQTGTCDFGTWAALAASCGDADRATTGADMATKLDASRATALAAADVRVVGRYLTNSQASGARDKALTTAELRAIGTAGIGLWPIFEEGGDEASWFTFAQGVIDAHRAQDAAADLGIPKQTTLYFAVDLDASTAQIDDAVLPYFRGVATGLRDRGSIYKAGVYGSRATCAAVSHAGLAHFSFVGGLSTGWTGNQLQPLPSNWSFNQIQARTIGTGGAATETDAVVVSGRDPGVPAAHLAAC</sequence>
<dbReference type="CDD" id="cd06418">
    <property type="entry name" value="GH25_BacA-like"/>
    <property type="match status" value="1"/>
</dbReference>